<dbReference type="Gene3D" id="1.10.10.10">
    <property type="entry name" value="Winged helix-like DNA-binding domain superfamily/Winged helix DNA-binding domain"/>
    <property type="match status" value="1"/>
</dbReference>
<dbReference type="SUPFAM" id="SSF51206">
    <property type="entry name" value="cAMP-binding domain-like"/>
    <property type="match status" value="1"/>
</dbReference>
<dbReference type="GO" id="GO:0003700">
    <property type="term" value="F:DNA-binding transcription factor activity"/>
    <property type="evidence" value="ECO:0007669"/>
    <property type="project" value="TreeGrafter"/>
</dbReference>
<dbReference type="InterPro" id="IPR036388">
    <property type="entry name" value="WH-like_DNA-bd_sf"/>
</dbReference>
<dbReference type="InterPro" id="IPR018490">
    <property type="entry name" value="cNMP-bd_dom_sf"/>
</dbReference>
<dbReference type="PATRIC" id="fig|1217799.6.peg.97"/>
<dbReference type="InterPro" id="IPR050397">
    <property type="entry name" value="Env_Response_Regulators"/>
</dbReference>
<keyword evidence="1" id="KW-0805">Transcription regulation</keyword>
<dbReference type="STRING" id="1217799.DEALK_00980"/>
<dbReference type="Pfam" id="PF13545">
    <property type="entry name" value="HTH_Crp_2"/>
    <property type="match status" value="1"/>
</dbReference>
<dbReference type="PANTHER" id="PTHR24567">
    <property type="entry name" value="CRP FAMILY TRANSCRIPTIONAL REGULATORY PROTEIN"/>
    <property type="match status" value="1"/>
</dbReference>
<evidence type="ECO:0000259" key="5">
    <source>
        <dbReference type="PROSITE" id="PS51063"/>
    </source>
</evidence>
<dbReference type="InterPro" id="IPR036390">
    <property type="entry name" value="WH_DNA-bd_sf"/>
</dbReference>
<name>A0A0W0GKW2_9CHLR</name>
<keyword evidence="7" id="KW-1185">Reference proteome</keyword>
<dbReference type="InterPro" id="IPR012318">
    <property type="entry name" value="HTH_CRP"/>
</dbReference>
<dbReference type="RefSeq" id="WP_058437679.1">
    <property type="nucleotide sequence ID" value="NZ_KQ758903.1"/>
</dbReference>
<evidence type="ECO:0000313" key="7">
    <source>
        <dbReference type="Proteomes" id="UP000053947"/>
    </source>
</evidence>
<feature type="domain" description="Cyclic nucleotide-binding" evidence="4">
    <location>
        <begin position="12"/>
        <end position="132"/>
    </location>
</feature>
<evidence type="ECO:0000256" key="2">
    <source>
        <dbReference type="ARBA" id="ARBA00023125"/>
    </source>
</evidence>
<evidence type="ECO:0000256" key="3">
    <source>
        <dbReference type="ARBA" id="ARBA00023163"/>
    </source>
</evidence>
<evidence type="ECO:0000259" key="4">
    <source>
        <dbReference type="PROSITE" id="PS50042"/>
    </source>
</evidence>
<dbReference type="CDD" id="cd00038">
    <property type="entry name" value="CAP_ED"/>
    <property type="match status" value="1"/>
</dbReference>
<protein>
    <submittedName>
        <fullName evidence="6">Transcriptional regulator, Crp/Fnr family</fullName>
    </submittedName>
</protein>
<dbReference type="GO" id="GO:0005829">
    <property type="term" value="C:cytosol"/>
    <property type="evidence" value="ECO:0007669"/>
    <property type="project" value="TreeGrafter"/>
</dbReference>
<keyword evidence="3" id="KW-0804">Transcription</keyword>
<dbReference type="InterPro" id="IPR000595">
    <property type="entry name" value="cNMP-bd_dom"/>
</dbReference>
<dbReference type="PANTHER" id="PTHR24567:SF74">
    <property type="entry name" value="HTH-TYPE TRANSCRIPTIONAL REGULATOR ARCR"/>
    <property type="match status" value="1"/>
</dbReference>
<organism evidence="6 7">
    <name type="scientific">Dehalogenimonas alkenigignens</name>
    <dbReference type="NCBI Taxonomy" id="1217799"/>
    <lineage>
        <taxon>Bacteria</taxon>
        <taxon>Bacillati</taxon>
        <taxon>Chloroflexota</taxon>
        <taxon>Dehalococcoidia</taxon>
        <taxon>Dehalococcoidales</taxon>
        <taxon>Dehalococcoidaceae</taxon>
        <taxon>Dehalogenimonas</taxon>
    </lineage>
</organism>
<dbReference type="PROSITE" id="PS50042">
    <property type="entry name" value="CNMP_BINDING_3"/>
    <property type="match status" value="1"/>
</dbReference>
<accession>A0A0W0GKW2</accession>
<keyword evidence="2" id="KW-0238">DNA-binding</keyword>
<dbReference type="EMBL" id="LFDV01000001">
    <property type="protein sequence ID" value="KTB49186.1"/>
    <property type="molecule type" value="Genomic_DNA"/>
</dbReference>
<comment type="caution">
    <text evidence="6">The sequence shown here is derived from an EMBL/GenBank/DDBJ whole genome shotgun (WGS) entry which is preliminary data.</text>
</comment>
<sequence>MTSLSCMADMWLFDALDEKEKADVRRLFQRPEYLKNEYLFNEGEPASSVFIVTKGRVKLIKTSEDGREIVLGYLTANQLFGEEVLFDESRRSFAAVAAEDTRLCACYKSSFETLLAQNSQLSLKVIKSLGDKIRRITEQLADVAIYDTRSSLCRTLARLAKEHGRETSDGMKLNFRLTHDDLGALVGASRVMITNVMRSLKLAGIVKDDIDHRLVISRWFLNEPLPEETPVTPGSPGNCECFQLR</sequence>
<gene>
    <name evidence="6" type="ORF">DEALK_00980</name>
</gene>
<dbReference type="PROSITE" id="PS51063">
    <property type="entry name" value="HTH_CRP_2"/>
    <property type="match status" value="1"/>
</dbReference>
<dbReference type="SMART" id="SM00100">
    <property type="entry name" value="cNMP"/>
    <property type="match status" value="1"/>
</dbReference>
<proteinExistence type="predicted"/>
<evidence type="ECO:0000313" key="6">
    <source>
        <dbReference type="EMBL" id="KTB49186.1"/>
    </source>
</evidence>
<dbReference type="OrthoDB" id="9798104at2"/>
<dbReference type="SUPFAM" id="SSF46785">
    <property type="entry name" value="Winged helix' DNA-binding domain"/>
    <property type="match status" value="1"/>
</dbReference>
<dbReference type="InterPro" id="IPR014710">
    <property type="entry name" value="RmlC-like_jellyroll"/>
</dbReference>
<dbReference type="Pfam" id="PF00027">
    <property type="entry name" value="cNMP_binding"/>
    <property type="match status" value="1"/>
</dbReference>
<reference evidence="6 7" key="1">
    <citation type="submission" date="2015-06" db="EMBL/GenBank/DDBJ databases">
        <title>Genome sequence of the organohalide-respiring Dehalogenimonas alkenigignens type strain (IP3-3T).</title>
        <authorList>
            <person name="Key T.A."/>
            <person name="Richmond D.P."/>
            <person name="Bowman K.S."/>
            <person name="Cho Y.-J."/>
            <person name="Chun J."/>
            <person name="da Costa M.S."/>
            <person name="Rainey F.A."/>
            <person name="Moe W.M."/>
        </authorList>
    </citation>
    <scope>NUCLEOTIDE SEQUENCE [LARGE SCALE GENOMIC DNA]</scope>
    <source>
        <strain evidence="6 7">IP3-3</strain>
    </source>
</reference>
<feature type="domain" description="HTH crp-type" evidence="5">
    <location>
        <begin position="146"/>
        <end position="213"/>
    </location>
</feature>
<dbReference type="GO" id="GO:0003677">
    <property type="term" value="F:DNA binding"/>
    <property type="evidence" value="ECO:0007669"/>
    <property type="project" value="UniProtKB-KW"/>
</dbReference>
<evidence type="ECO:0000256" key="1">
    <source>
        <dbReference type="ARBA" id="ARBA00023015"/>
    </source>
</evidence>
<dbReference type="Gene3D" id="2.60.120.10">
    <property type="entry name" value="Jelly Rolls"/>
    <property type="match status" value="1"/>
</dbReference>
<dbReference type="Proteomes" id="UP000053947">
    <property type="component" value="Unassembled WGS sequence"/>
</dbReference>
<dbReference type="AlphaFoldDB" id="A0A0W0GKW2"/>